<evidence type="ECO:0000256" key="1">
    <source>
        <dbReference type="ARBA" id="ARBA00006471"/>
    </source>
</evidence>
<dbReference type="FunFam" id="3.30.1370.30:FF:000001">
    <property type="entry name" value="40S ribosomal protein S15a"/>
    <property type="match status" value="1"/>
</dbReference>
<keyword evidence="6" id="KW-1185">Reference proteome</keyword>
<evidence type="ECO:0000256" key="5">
    <source>
        <dbReference type="ARBA" id="ARBA00035422"/>
    </source>
</evidence>
<sequence length="176" mass="19081">MEQVVALGPFPSELLDRNAAAPHRVVVTTQHLSGVSLFLPSFLAAIAVCRNVMADAVRSSNNAGKRGRLQLLSRPGSKVISWFLAAMTRPGCIGEFEIIDDHRAGKISVNLIGRLNECGVISPRSDVQLKDLEKWQANLLPSCQFGFIVLTASAGIMDPKGARQKHRGGKILGFFF</sequence>
<dbReference type="GO" id="GO:0003735">
    <property type="term" value="F:structural constituent of ribosome"/>
    <property type="evidence" value="ECO:0007669"/>
    <property type="project" value="InterPro"/>
</dbReference>
<dbReference type="RefSeq" id="XP_044941506.1">
    <property type="nucleotide sequence ID" value="XM_045085571.1"/>
</dbReference>
<reference evidence="7" key="1">
    <citation type="submission" date="2025-08" db="UniProtKB">
        <authorList>
            <consortium name="RefSeq"/>
        </authorList>
    </citation>
    <scope>IDENTIFICATION</scope>
    <source>
        <tissue evidence="7">Brain</tissue>
    </source>
</reference>
<dbReference type="FunFam" id="3.30.1490.10:FF:000002">
    <property type="entry name" value="40S ribosomal protein S15a"/>
    <property type="match status" value="1"/>
</dbReference>
<evidence type="ECO:0000313" key="6">
    <source>
        <dbReference type="Proteomes" id="UP000000715"/>
    </source>
</evidence>
<evidence type="ECO:0000256" key="2">
    <source>
        <dbReference type="ARBA" id="ARBA00022980"/>
    </source>
</evidence>
<dbReference type="Proteomes" id="UP000000715">
    <property type="component" value="Unplaced"/>
</dbReference>
<dbReference type="Pfam" id="PF00410">
    <property type="entry name" value="Ribosomal_S8"/>
    <property type="match status" value="1"/>
</dbReference>
<dbReference type="GeneID" id="123393488"/>
<keyword evidence="2" id="KW-0689">Ribosomal protein</keyword>
<name>A0A8U0SG82_MUSPF</name>
<gene>
    <name evidence="7" type="primary">LOC123393488</name>
</gene>
<evidence type="ECO:0000256" key="4">
    <source>
        <dbReference type="ARBA" id="ARBA00035258"/>
    </source>
</evidence>
<proteinExistence type="inferred from homology"/>
<dbReference type="Gene3D" id="3.30.1490.10">
    <property type="match status" value="1"/>
</dbReference>
<dbReference type="GO" id="GO:1990904">
    <property type="term" value="C:ribonucleoprotein complex"/>
    <property type="evidence" value="ECO:0007669"/>
    <property type="project" value="UniProtKB-KW"/>
</dbReference>
<organism evidence="6 7">
    <name type="scientific">Mustela putorius furo</name>
    <name type="common">European domestic ferret</name>
    <name type="synonym">Mustela furo</name>
    <dbReference type="NCBI Taxonomy" id="9669"/>
    <lineage>
        <taxon>Eukaryota</taxon>
        <taxon>Metazoa</taxon>
        <taxon>Chordata</taxon>
        <taxon>Craniata</taxon>
        <taxon>Vertebrata</taxon>
        <taxon>Euteleostomi</taxon>
        <taxon>Mammalia</taxon>
        <taxon>Eutheria</taxon>
        <taxon>Laurasiatheria</taxon>
        <taxon>Carnivora</taxon>
        <taxon>Caniformia</taxon>
        <taxon>Musteloidea</taxon>
        <taxon>Mustelidae</taxon>
        <taxon>Mustelinae</taxon>
        <taxon>Mustela</taxon>
    </lineage>
</organism>
<dbReference type="InterPro" id="IPR035987">
    <property type="entry name" value="Ribosomal_uS8_sf"/>
</dbReference>
<comment type="similarity">
    <text evidence="1">Belongs to the universal ribosomal protein uS8 family.</text>
</comment>
<dbReference type="InterPro" id="IPR000630">
    <property type="entry name" value="Ribosomal_uS8"/>
</dbReference>
<evidence type="ECO:0000313" key="7">
    <source>
        <dbReference type="RefSeq" id="XP_044941506.1"/>
    </source>
</evidence>
<dbReference type="AlphaFoldDB" id="A0A8U0SG82"/>
<keyword evidence="3" id="KW-0687">Ribonucleoprotein</keyword>
<dbReference type="GO" id="GO:0005840">
    <property type="term" value="C:ribosome"/>
    <property type="evidence" value="ECO:0007669"/>
    <property type="project" value="UniProtKB-KW"/>
</dbReference>
<dbReference type="OrthoDB" id="10250260at2759"/>
<accession>A0A8U0SG82</accession>
<dbReference type="SUPFAM" id="SSF56047">
    <property type="entry name" value="Ribosomal protein S8"/>
    <property type="match status" value="1"/>
</dbReference>
<protein>
    <recommendedName>
        <fullName evidence="4">Small ribosomal subunit protein uS8</fullName>
    </recommendedName>
    <alternativeName>
        <fullName evidence="5">40S ribosomal protein S15a</fullName>
    </alternativeName>
</protein>
<dbReference type="GO" id="GO:0006412">
    <property type="term" value="P:translation"/>
    <property type="evidence" value="ECO:0007669"/>
    <property type="project" value="InterPro"/>
</dbReference>
<dbReference type="PANTHER" id="PTHR11758">
    <property type="entry name" value="40S RIBOSOMAL PROTEIN S15A"/>
    <property type="match status" value="1"/>
</dbReference>
<dbReference type="Gene3D" id="3.30.1370.30">
    <property type="match status" value="1"/>
</dbReference>
<evidence type="ECO:0000256" key="3">
    <source>
        <dbReference type="ARBA" id="ARBA00023274"/>
    </source>
</evidence>